<keyword evidence="5 6" id="KW-0833">Ubl conjugation pathway</keyword>
<dbReference type="Proteomes" id="UP001374579">
    <property type="component" value="Unassembled WGS sequence"/>
</dbReference>
<dbReference type="Pfam" id="PF25390">
    <property type="entry name" value="WD40_RLD"/>
    <property type="match status" value="1"/>
</dbReference>
<dbReference type="InterPro" id="IPR051709">
    <property type="entry name" value="Ub-ligase/GTPase-reg"/>
</dbReference>
<gene>
    <name evidence="9" type="ORF">V1264_011205</name>
</gene>
<sequence>MSGVLGWGKAGFGQLGLKGEEIDSVAVPKQIPNVRGAEVADIGCGENHTLVCNNDGILYTCGNNDYNQLGHDKSTRRFECVDALKAQRVHTVRGGNSHSMALTDAHEVFTWGSNKHGQLGRSKVNDELRRVPKLVKSLAVHSVVQIACGTRHCIALTSEGLVTTWGANDYGQLGLGSVGGVKDTPEMLACLHGIPVAQVAAGGNHTFTLSKSGAIHGWGKNRNGQLGLGDNNDRNVPTACRSLRSQKIKYLSCGEDHSAALTQDGRMFTFGAGSYGQLGHGSSDDVIVPRQVMELTGSQVTQVACGRRHSLAHIAKSGRLYTFGLGGSGQLGIDSTGNKDLPCCVQGPFVPDKAVAGSSAPMTVDNDGSPLVVQRIFAGGDHCFIIYRPADMRGDVWDYRVRSPSTQILTFNSERLTAVESLQSDESPPVELSDEVTKIFSHASCLNGSFLLLNEGHMGSSSKNHGVDMDQVRECFGRLQKAPNIIIKQKVCNSLESLVQLAQSPCDIEVMRVYLILPECHLFDEPKHYATLLTPFGQSILNLDKPAAKFLCQWWGKMKPSCFNRLVRIYKQVIEFLLRLGDTDNALEVSKRQRGLYVSLELLKKLNTVNEDNNQLVPYHRFYIPELKERVNIRNDYISWVQQTQQAQQFGNLFSQQPWPVARTGLHFCSYPFLFDAGTKSILLQTDATLQMRNAMEEVNRRNMMGLFMPIDPVSAALVVMVSRENMVRDTLATLEKCRPQDFKKPLRVVFLGEEAVDEGGVRKEFFMLLLREVLDPKYGMFLYMEESHLMWFNAQTFEDNIMFDLIGAVCGLAIYNFTIIDLHFPLALYKKLLKRNVTLEDLRELMPTVGRNLQELLDYEDGDEEDVFCLNFVMNQELFGEVKAVELCESGATISVTQENKHEYVDLYVDFILNKSVEAQFNAFSEGFHKVCGGRVLELFHPQELQAMVIGNEDYDFSVFEQNTEYKGEFYRYHPTIKFFWEIFHDFSLENKKKFLMFLTGSDRIPVLGMSHIKMIIQPTGGGEQYLPVAHTCFNLLDLPKYTSKEAMKEKLLLAIQHSEGFGIV</sequence>
<keyword evidence="3" id="KW-0808">Transferase</keyword>
<evidence type="ECO:0000259" key="8">
    <source>
        <dbReference type="PROSITE" id="PS50237"/>
    </source>
</evidence>
<name>A0AAN9BUD3_9CAEN</name>
<feature type="repeat" description="RCC1" evidence="7">
    <location>
        <begin position="265"/>
        <end position="316"/>
    </location>
</feature>
<comment type="caution">
    <text evidence="9">The sequence shown here is derived from an EMBL/GenBank/DDBJ whole genome shotgun (WGS) entry which is preliminary data.</text>
</comment>
<evidence type="ECO:0000256" key="6">
    <source>
        <dbReference type="PROSITE-ProRule" id="PRU00104"/>
    </source>
</evidence>
<evidence type="ECO:0000313" key="9">
    <source>
        <dbReference type="EMBL" id="KAK7111598.1"/>
    </source>
</evidence>
<dbReference type="PRINTS" id="PR00633">
    <property type="entry name" value="RCCNDNSATION"/>
</dbReference>
<proteinExistence type="predicted"/>
<comment type="subcellular location">
    <subcellularLocation>
        <location evidence="1">Cytoplasm</location>
    </subcellularLocation>
</comment>
<dbReference type="InterPro" id="IPR058923">
    <property type="entry name" value="RCC1-like_dom"/>
</dbReference>
<dbReference type="PROSITE" id="PS50012">
    <property type="entry name" value="RCC1_3"/>
    <property type="match status" value="7"/>
</dbReference>
<dbReference type="Gene3D" id="3.90.1750.10">
    <property type="entry name" value="Hect, E3 ligase catalytic domains"/>
    <property type="match status" value="1"/>
</dbReference>
<dbReference type="SMART" id="SM00119">
    <property type="entry name" value="HECTc"/>
    <property type="match status" value="1"/>
</dbReference>
<evidence type="ECO:0000256" key="2">
    <source>
        <dbReference type="ARBA" id="ARBA00022490"/>
    </source>
</evidence>
<dbReference type="Gene3D" id="3.30.2410.10">
    <property type="entry name" value="Hect, E3 ligase catalytic domain"/>
    <property type="match status" value="1"/>
</dbReference>
<feature type="repeat" description="RCC1" evidence="7">
    <location>
        <begin position="160"/>
        <end position="212"/>
    </location>
</feature>
<evidence type="ECO:0000313" key="10">
    <source>
        <dbReference type="Proteomes" id="UP001374579"/>
    </source>
</evidence>
<evidence type="ECO:0000256" key="3">
    <source>
        <dbReference type="ARBA" id="ARBA00022679"/>
    </source>
</evidence>
<feature type="domain" description="HECT" evidence="8">
    <location>
        <begin position="739"/>
        <end position="1066"/>
    </location>
</feature>
<keyword evidence="4" id="KW-0677">Repeat</keyword>
<dbReference type="SUPFAM" id="SSF50985">
    <property type="entry name" value="RCC1/BLIP-II"/>
    <property type="match status" value="1"/>
</dbReference>
<dbReference type="PANTHER" id="PTHR45622">
    <property type="entry name" value="UBIQUITIN-PROTEIN LIGASE E3A-RELATED"/>
    <property type="match status" value="1"/>
</dbReference>
<feature type="repeat" description="RCC1" evidence="7">
    <location>
        <begin position="213"/>
        <end position="264"/>
    </location>
</feature>
<dbReference type="PANTHER" id="PTHR45622:SF76">
    <property type="entry name" value="HECT AND RLD DOMAIN CONTAINING E3 UBIQUITIN LIGASE 4, ISOFORM C"/>
    <property type="match status" value="1"/>
</dbReference>
<dbReference type="InterPro" id="IPR000569">
    <property type="entry name" value="HECT_dom"/>
</dbReference>
<dbReference type="FunFam" id="3.30.2160.10:FF:000004">
    <property type="entry name" value="probable E3 ubiquitin-protein ligase HERC4 isoform X1"/>
    <property type="match status" value="1"/>
</dbReference>
<dbReference type="InterPro" id="IPR035983">
    <property type="entry name" value="Hect_E3_ubiquitin_ligase"/>
</dbReference>
<feature type="repeat" description="RCC1" evidence="7">
    <location>
        <begin position="106"/>
        <end position="159"/>
    </location>
</feature>
<dbReference type="GO" id="GO:0005737">
    <property type="term" value="C:cytoplasm"/>
    <property type="evidence" value="ECO:0007669"/>
    <property type="project" value="UniProtKB-SubCell"/>
</dbReference>
<dbReference type="InterPro" id="IPR009091">
    <property type="entry name" value="RCC1/BLIP-II"/>
</dbReference>
<dbReference type="PROSITE" id="PS00626">
    <property type="entry name" value="RCC1_2"/>
    <property type="match status" value="2"/>
</dbReference>
<dbReference type="GO" id="GO:0061630">
    <property type="term" value="F:ubiquitin protein ligase activity"/>
    <property type="evidence" value="ECO:0007669"/>
    <property type="project" value="TreeGrafter"/>
</dbReference>
<keyword evidence="10" id="KW-1185">Reference proteome</keyword>
<dbReference type="GO" id="GO:0006511">
    <property type="term" value="P:ubiquitin-dependent protein catabolic process"/>
    <property type="evidence" value="ECO:0007669"/>
    <property type="project" value="TreeGrafter"/>
</dbReference>
<dbReference type="Gene3D" id="2.130.10.30">
    <property type="entry name" value="Regulator of chromosome condensation 1/beta-lactamase-inhibitor protein II"/>
    <property type="match status" value="2"/>
</dbReference>
<organism evidence="9 10">
    <name type="scientific">Littorina saxatilis</name>
    <dbReference type="NCBI Taxonomy" id="31220"/>
    <lineage>
        <taxon>Eukaryota</taxon>
        <taxon>Metazoa</taxon>
        <taxon>Spiralia</taxon>
        <taxon>Lophotrochozoa</taxon>
        <taxon>Mollusca</taxon>
        <taxon>Gastropoda</taxon>
        <taxon>Caenogastropoda</taxon>
        <taxon>Littorinimorpha</taxon>
        <taxon>Littorinoidea</taxon>
        <taxon>Littorinidae</taxon>
        <taxon>Littorina</taxon>
    </lineage>
</organism>
<dbReference type="AlphaFoldDB" id="A0AAN9BUD3"/>
<dbReference type="CDD" id="cd00078">
    <property type="entry name" value="HECTc"/>
    <property type="match status" value="1"/>
</dbReference>
<evidence type="ECO:0000256" key="4">
    <source>
        <dbReference type="ARBA" id="ARBA00022737"/>
    </source>
</evidence>
<evidence type="ECO:0000256" key="1">
    <source>
        <dbReference type="ARBA" id="ARBA00004496"/>
    </source>
</evidence>
<reference evidence="9 10" key="1">
    <citation type="submission" date="2024-02" db="EMBL/GenBank/DDBJ databases">
        <title>Chromosome-scale genome assembly of the rough periwinkle Littorina saxatilis.</title>
        <authorList>
            <person name="De Jode A."/>
            <person name="Faria R."/>
            <person name="Formenti G."/>
            <person name="Sims Y."/>
            <person name="Smith T.P."/>
            <person name="Tracey A."/>
            <person name="Wood J.M.D."/>
            <person name="Zagrodzka Z.B."/>
            <person name="Johannesson K."/>
            <person name="Butlin R.K."/>
            <person name="Leder E.H."/>
        </authorList>
    </citation>
    <scope>NUCLEOTIDE SEQUENCE [LARGE SCALE GENOMIC DNA]</scope>
    <source>
        <strain evidence="9">Snail1</strain>
        <tissue evidence="9">Muscle</tissue>
    </source>
</reference>
<dbReference type="EMBL" id="JBAMIC010000002">
    <property type="protein sequence ID" value="KAK7111598.1"/>
    <property type="molecule type" value="Genomic_DNA"/>
</dbReference>
<evidence type="ECO:0000256" key="5">
    <source>
        <dbReference type="ARBA" id="ARBA00022786"/>
    </source>
</evidence>
<dbReference type="PROSITE" id="PS50237">
    <property type="entry name" value="HECT"/>
    <property type="match status" value="1"/>
</dbReference>
<dbReference type="GO" id="GO:0016567">
    <property type="term" value="P:protein ubiquitination"/>
    <property type="evidence" value="ECO:0007669"/>
    <property type="project" value="TreeGrafter"/>
</dbReference>
<keyword evidence="2" id="KW-0963">Cytoplasm</keyword>
<accession>A0AAN9BUD3</accession>
<dbReference type="SUPFAM" id="SSF56204">
    <property type="entry name" value="Hect, E3 ligase catalytic domain"/>
    <property type="match status" value="1"/>
</dbReference>
<dbReference type="Pfam" id="PF00632">
    <property type="entry name" value="HECT"/>
    <property type="match status" value="1"/>
</dbReference>
<dbReference type="Gene3D" id="3.30.2160.10">
    <property type="entry name" value="Hect, E3 ligase catalytic domain"/>
    <property type="match status" value="1"/>
</dbReference>
<feature type="repeat" description="RCC1" evidence="7">
    <location>
        <begin position="56"/>
        <end position="105"/>
    </location>
</feature>
<feature type="repeat" description="RCC1" evidence="7">
    <location>
        <begin position="318"/>
        <end position="389"/>
    </location>
</feature>
<protein>
    <recommendedName>
        <fullName evidence="8">HECT domain-containing protein</fullName>
    </recommendedName>
</protein>
<feature type="active site" description="Glycyl thioester intermediate" evidence="6">
    <location>
        <position position="1034"/>
    </location>
</feature>
<feature type="repeat" description="RCC1" evidence="7">
    <location>
        <begin position="2"/>
        <end position="55"/>
    </location>
</feature>
<evidence type="ECO:0000256" key="7">
    <source>
        <dbReference type="PROSITE-ProRule" id="PRU00235"/>
    </source>
</evidence>
<dbReference type="InterPro" id="IPR000408">
    <property type="entry name" value="Reg_chr_condens"/>
</dbReference>
<dbReference type="FunFam" id="3.30.2410.10:FF:000003">
    <property type="entry name" value="probable E3 ubiquitin-protein ligase HERC4 isoform X1"/>
    <property type="match status" value="1"/>
</dbReference>